<feature type="compositionally biased region" description="Low complexity" evidence="1">
    <location>
        <begin position="847"/>
        <end position="864"/>
    </location>
</feature>
<dbReference type="Proteomes" id="UP001430356">
    <property type="component" value="Unassembled WGS sequence"/>
</dbReference>
<name>A0AAW0EMA0_9TRYP</name>
<organism evidence="2 3">
    <name type="scientific">Novymonas esmeraldas</name>
    <dbReference type="NCBI Taxonomy" id="1808958"/>
    <lineage>
        <taxon>Eukaryota</taxon>
        <taxon>Discoba</taxon>
        <taxon>Euglenozoa</taxon>
        <taxon>Kinetoplastea</taxon>
        <taxon>Metakinetoplastina</taxon>
        <taxon>Trypanosomatida</taxon>
        <taxon>Trypanosomatidae</taxon>
        <taxon>Novymonas</taxon>
    </lineage>
</organism>
<accession>A0AAW0EMA0</accession>
<feature type="region of interest" description="Disordered" evidence="1">
    <location>
        <begin position="349"/>
        <end position="368"/>
    </location>
</feature>
<keyword evidence="3" id="KW-1185">Reference proteome</keyword>
<feature type="region of interest" description="Disordered" evidence="1">
    <location>
        <begin position="171"/>
        <end position="198"/>
    </location>
</feature>
<reference evidence="2 3" key="1">
    <citation type="journal article" date="2021" name="MBio">
        <title>A New Model Trypanosomatid, Novymonas esmeraldas: Genomic Perception of Its 'Candidatus Pandoraea novymonadis' Endosymbiont.</title>
        <authorList>
            <person name="Zakharova A."/>
            <person name="Saura A."/>
            <person name="Butenko A."/>
            <person name="Podesvova L."/>
            <person name="Warmusova S."/>
            <person name="Kostygov A.Y."/>
            <person name="Nenarokova A."/>
            <person name="Lukes J."/>
            <person name="Opperdoes F.R."/>
            <person name="Yurchenko V."/>
        </authorList>
    </citation>
    <scope>NUCLEOTIDE SEQUENCE [LARGE SCALE GENOMIC DNA]</scope>
    <source>
        <strain evidence="2 3">E262AT.01</strain>
    </source>
</reference>
<feature type="compositionally biased region" description="Polar residues" evidence="1">
    <location>
        <begin position="354"/>
        <end position="367"/>
    </location>
</feature>
<feature type="compositionally biased region" description="Polar residues" evidence="1">
    <location>
        <begin position="501"/>
        <end position="511"/>
    </location>
</feature>
<sequence length="877" mass="90243">MSAAAELHRRGSGLATDEPPPATPLLTLRCVVHFTYEDGAATAASSAPFATPAMAIVHLLSTEAAQHGLLLQPERFAAPSACAAERRPGAGSHNAAASDRRIVTHVDGRATTVRAVRRVSRSSDEDGAVCEARPAGRGHIWVPFTRVCALEWDTGDCDDDTVAATRHRDATQFSTATASRGPHSHGATGESRRGRRTPSVVLVLPRCPSDRVALSARAGGGEPPSPLVRLIRLEGLRCTDALVLATAFDSAPATSSTAIATAAGALLEATTCGRDGVVDPPQLPCVPHGAVASAPDTAAASHAAVGPRVEDAAYVKYARLLGIYTAPAAVEPMPGCEGEEGDVRLAARRRTAPHSPTTPSHAGSASMSLLDPLSPALVASPTASPAWPRAAPLLAEDRPFSSSVAAVDSWRRDRGGNSDAGGRLSAAARASSVVVAATSGALWRSSGPHRASAPASPLESTRGIPRWFPPAPEISDVSDTTPTSSRRSSPSREATSPLSVHPTSPLTNTRTAGGEPHRPQPLRHGGDALTAGLVSAALAEVAHAARQDGRAVALNGFHASKQSDSSLSVRAAPPMVVAQARQDPSGPLQPPSPSPLHSHVLGSLKNLTAEQRELINFDQLLMPTTPPSLPPPLPGSGPSGVIAPPTPASAPLQTPLFLRQAILQLRTNTFACHPADPTTLPPPPPPPPPLSGNSIALQPTPSALETEARVAPLEACERRHAGVSPEPSGAAPHQFSCLVSHGELSQPTSRSSHGDEVGAASSTARVVRYPAQPRCLLVGALSTDSRSGDFVDPVLLPDWKGGGALSTDAVPSPLSMRATTRTRPGNGPRTPQTPPRMLPRRPEAVVGGAPTKTPGGTTDATAPPLLMLENPPASAAT</sequence>
<dbReference type="AlphaFoldDB" id="A0AAW0EMA0"/>
<feature type="region of interest" description="Disordered" evidence="1">
    <location>
        <begin position="443"/>
        <end position="527"/>
    </location>
</feature>
<feature type="region of interest" description="Disordered" evidence="1">
    <location>
        <begin position="578"/>
        <end position="600"/>
    </location>
</feature>
<gene>
    <name evidence="2" type="ORF">NESM_000457100</name>
</gene>
<dbReference type="EMBL" id="JAECZO010000051">
    <property type="protein sequence ID" value="KAK7195313.1"/>
    <property type="molecule type" value="Genomic_DNA"/>
</dbReference>
<evidence type="ECO:0000313" key="3">
    <source>
        <dbReference type="Proteomes" id="UP001430356"/>
    </source>
</evidence>
<feature type="region of interest" description="Disordered" evidence="1">
    <location>
        <begin position="1"/>
        <end position="20"/>
    </location>
</feature>
<feature type="compositionally biased region" description="Low complexity" evidence="1">
    <location>
        <begin position="817"/>
        <end position="830"/>
    </location>
</feature>
<comment type="caution">
    <text evidence="2">The sequence shown here is derived from an EMBL/GenBank/DDBJ whole genome shotgun (WGS) entry which is preliminary data.</text>
</comment>
<evidence type="ECO:0000313" key="2">
    <source>
        <dbReference type="EMBL" id="KAK7195313.1"/>
    </source>
</evidence>
<proteinExistence type="predicted"/>
<feature type="region of interest" description="Disordered" evidence="1">
    <location>
        <begin position="803"/>
        <end position="877"/>
    </location>
</feature>
<feature type="compositionally biased region" description="Low complexity" evidence="1">
    <location>
        <begin position="478"/>
        <end position="497"/>
    </location>
</feature>
<protein>
    <submittedName>
        <fullName evidence="2">Uncharacterized protein</fullName>
    </submittedName>
</protein>
<evidence type="ECO:0000256" key="1">
    <source>
        <dbReference type="SAM" id="MobiDB-lite"/>
    </source>
</evidence>